<evidence type="ECO:0000313" key="12">
    <source>
        <dbReference type="Proteomes" id="UP000250572"/>
    </source>
</evidence>
<dbReference type="InterPro" id="IPR026064">
    <property type="entry name" value="TdIF1"/>
</dbReference>
<evidence type="ECO:0000256" key="6">
    <source>
        <dbReference type="ARBA" id="ARBA00045675"/>
    </source>
</evidence>
<dbReference type="InterPro" id="IPR049121">
    <property type="entry name" value="TdIF1_C"/>
</dbReference>
<dbReference type="GO" id="GO:0005634">
    <property type="term" value="C:nucleus"/>
    <property type="evidence" value="ECO:0007669"/>
    <property type="project" value="UniProtKB-SubCell"/>
</dbReference>
<dbReference type="InterPro" id="IPR041384">
    <property type="entry name" value="DNTTIP1_dimer"/>
</dbReference>
<comment type="caution">
    <text evidence="11">The sequence shown here is derived from an EMBL/GenBank/DDBJ whole genome shotgun (WGS) entry which is preliminary data.</text>
</comment>
<name>A0A315UNU6_GAMAF</name>
<feature type="domain" description="TdIF1 C-terminal" evidence="10">
    <location>
        <begin position="272"/>
        <end position="368"/>
    </location>
</feature>
<comment type="function">
    <text evidence="6">Increases DNTT terminal deoxynucleotidyltransferase activity (in vitro). Also acts as a transcriptional regulator, binding to the consensus sequence 5'-GNTGCATG-3' following an AT-tract. Associates with RAB20 promoter and positively regulates its transcription. Binds DNA and nucleosomes; may recruit HDAC1 complexes to nucleosomes or naked DNA.</text>
</comment>
<keyword evidence="4" id="KW-0539">Nucleus</keyword>
<feature type="compositionally biased region" description="Polar residues" evidence="8">
    <location>
        <begin position="159"/>
        <end position="169"/>
    </location>
</feature>
<feature type="compositionally biased region" description="Basic and acidic residues" evidence="8">
    <location>
        <begin position="251"/>
        <end position="267"/>
    </location>
</feature>
<dbReference type="Pfam" id="PF21229">
    <property type="entry name" value="TdIF1_2nd"/>
    <property type="match status" value="1"/>
</dbReference>
<keyword evidence="12" id="KW-1185">Reference proteome</keyword>
<accession>A0A315UNU6</accession>
<evidence type="ECO:0000256" key="7">
    <source>
        <dbReference type="ARBA" id="ARBA00047129"/>
    </source>
</evidence>
<sequence>MGAHRSEGGREWLEQVRAEHPDQNPKPWNLMIKHRHVQRRGRRSHTAVSWTVVLMGPVLTRSSLIPSRVPPVSSYTDPQVSMDLLRAVLQPSFNDDIMAVFRKYQKFFEKAAENVKENVGEDIQTDQLIREACRNVLEHVRSLPVSSHSSPVYLHSPGSVMSSPGQTAVSRGGGEKNGLRSHDEGTRPPTDQSEQAVTQLGSDSVLFVLQRSRAVDEDFVIRGNLLPKKRKSRPGPVVSSDRPAGYPLVKPKAEPVKREGPKWDPSRLNEGSTFVLGSRANKALGMGGTRGRIYIKHADLFKYAADAKDKQWLAERHHMRATGGKMAYLLIEEDIQDLSRSNEYRDCPDVRMDELKPFGVPPWMVEKMQRAMEAQRDNDP</sequence>
<evidence type="ECO:0000313" key="11">
    <source>
        <dbReference type="EMBL" id="PWA13879.1"/>
    </source>
</evidence>
<feature type="region of interest" description="Disordered" evidence="8">
    <location>
        <begin position="227"/>
        <end position="270"/>
    </location>
</feature>
<evidence type="ECO:0000259" key="9">
    <source>
        <dbReference type="Pfam" id="PF18192"/>
    </source>
</evidence>
<dbReference type="Proteomes" id="UP000250572">
    <property type="component" value="Unassembled WGS sequence"/>
</dbReference>
<dbReference type="STRING" id="33528.ENSGAFP00000028972"/>
<evidence type="ECO:0000256" key="1">
    <source>
        <dbReference type="ARBA" id="ARBA00004123"/>
    </source>
</evidence>
<organism evidence="11 12">
    <name type="scientific">Gambusia affinis</name>
    <name type="common">Western mosquitofish</name>
    <name type="synonym">Heterandria affinis</name>
    <dbReference type="NCBI Taxonomy" id="33528"/>
    <lineage>
        <taxon>Eukaryota</taxon>
        <taxon>Metazoa</taxon>
        <taxon>Chordata</taxon>
        <taxon>Craniata</taxon>
        <taxon>Vertebrata</taxon>
        <taxon>Euteleostomi</taxon>
        <taxon>Actinopterygii</taxon>
        <taxon>Neopterygii</taxon>
        <taxon>Teleostei</taxon>
        <taxon>Neoteleostei</taxon>
        <taxon>Acanthomorphata</taxon>
        <taxon>Ovalentaria</taxon>
        <taxon>Atherinomorphae</taxon>
        <taxon>Cyprinodontiformes</taxon>
        <taxon>Poeciliidae</taxon>
        <taxon>Poeciliinae</taxon>
        <taxon>Gambusia</taxon>
    </lineage>
</organism>
<reference evidence="11 12" key="1">
    <citation type="journal article" date="2018" name="G3 (Bethesda)">
        <title>A High-Quality Reference Genome for the Invasive Mosquitofish Gambusia affinis Using a Chicago Library.</title>
        <authorList>
            <person name="Hoffberg S.L."/>
            <person name="Troendle N.J."/>
            <person name="Glenn T.C."/>
            <person name="Mahmud O."/>
            <person name="Louha S."/>
            <person name="Chalopin D."/>
            <person name="Bennetzen J.L."/>
            <person name="Mauricio R."/>
        </authorList>
    </citation>
    <scope>NUCLEOTIDE SEQUENCE [LARGE SCALE GENOMIC DNA]</scope>
    <source>
        <strain evidence="11">NE01/NJP1002.9</strain>
        <tissue evidence="11">Muscle</tissue>
    </source>
</reference>
<evidence type="ECO:0000256" key="4">
    <source>
        <dbReference type="ARBA" id="ARBA00023242"/>
    </source>
</evidence>
<keyword evidence="3" id="KW-0238">DNA-binding</keyword>
<feature type="domain" description="DNTTIP1 dimerisation" evidence="9">
    <location>
        <begin position="81"/>
        <end position="141"/>
    </location>
</feature>
<dbReference type="Pfam" id="PF18192">
    <property type="entry name" value="DNTTIP1_dimer"/>
    <property type="match status" value="1"/>
</dbReference>
<evidence type="ECO:0000256" key="8">
    <source>
        <dbReference type="SAM" id="MobiDB-lite"/>
    </source>
</evidence>
<feature type="compositionally biased region" description="Basic and acidic residues" evidence="8">
    <location>
        <begin position="173"/>
        <end position="186"/>
    </location>
</feature>
<dbReference type="PANTHER" id="PTHR23399:SF2">
    <property type="entry name" value="DEOXYNUCLEOTIDYLTRANSFERASE TERMINAL-INTERACTING PROTEIN 1"/>
    <property type="match status" value="1"/>
</dbReference>
<dbReference type="GO" id="GO:0003677">
    <property type="term" value="F:DNA binding"/>
    <property type="evidence" value="ECO:0007669"/>
    <property type="project" value="UniProtKB-KW"/>
</dbReference>
<dbReference type="PANTHER" id="PTHR23399">
    <property type="entry name" value="DEOXYNUCLEOTIDYLTRANSFERASE TERMINAL-INTERACTING PROTEIN 1"/>
    <property type="match status" value="1"/>
</dbReference>
<gene>
    <name evidence="11" type="ORF">CCH79_00019188</name>
</gene>
<comment type="subcellular location">
    <subcellularLocation>
        <location evidence="1">Nucleus</location>
    </subcellularLocation>
</comment>
<dbReference type="AlphaFoldDB" id="A0A315UNU6"/>
<evidence type="ECO:0000256" key="3">
    <source>
        <dbReference type="ARBA" id="ARBA00023125"/>
    </source>
</evidence>
<evidence type="ECO:0000256" key="2">
    <source>
        <dbReference type="ARBA" id="ARBA00017439"/>
    </source>
</evidence>
<feature type="region of interest" description="Disordered" evidence="8">
    <location>
        <begin position="154"/>
        <end position="197"/>
    </location>
</feature>
<comment type="subunit">
    <text evidence="7">Monomer and homodimer. A minor proportion may form homotrimers. Interacts with ZNF541. Interacts with the terminal deoxynucleotidyltransferase DNTT. Interacts with TRERF1. Identified in a histone deacetylase complex that contains DNTTIP1, HDAC1 and MIDEAS; this complex assembles into a tetramer that contains four copies of each protein chain. Component of a histone deacetylase complex containing DNTTIP1, ZNF541, HDAC1 and HDAC2. Identified in a complex with KCTD19, HDAC1, HDAC2 and ZNF541.</text>
</comment>
<evidence type="ECO:0000259" key="10">
    <source>
        <dbReference type="Pfam" id="PF21229"/>
    </source>
</evidence>
<evidence type="ECO:0000256" key="5">
    <source>
        <dbReference type="ARBA" id="ARBA00030157"/>
    </source>
</evidence>
<protein>
    <recommendedName>
        <fullName evidence="2">Deoxynucleotidyltransferase terminal-interacting protein 1</fullName>
    </recommendedName>
    <alternativeName>
        <fullName evidence="5">Terminal deoxynucleotidyltransferase-interacting factor 1</fullName>
    </alternativeName>
</protein>
<proteinExistence type="predicted"/>
<dbReference type="GO" id="GO:0031491">
    <property type="term" value="F:nucleosome binding"/>
    <property type="evidence" value="ECO:0007669"/>
    <property type="project" value="TreeGrafter"/>
</dbReference>
<dbReference type="EMBL" id="NHOQ01002915">
    <property type="protein sequence ID" value="PWA13879.1"/>
    <property type="molecule type" value="Genomic_DNA"/>
</dbReference>